<evidence type="ECO:0000313" key="2">
    <source>
        <dbReference type="Proteomes" id="UP001519667"/>
    </source>
</evidence>
<proteinExistence type="predicted"/>
<dbReference type="EMBL" id="JAGTIS010000004">
    <property type="protein sequence ID" value="MBT8766602.1"/>
    <property type="molecule type" value="Genomic_DNA"/>
</dbReference>
<name>A0ABS5XFY4_9GAMM</name>
<evidence type="ECO:0000313" key="1">
    <source>
        <dbReference type="EMBL" id="MBT8766602.1"/>
    </source>
</evidence>
<sequence length="77" mass="8482">MRPSTRAKLEELMAWHGITEISEAVQLLIMNTHALGSAGSASALAVPRHNFTTREYVALELYAEGTRIAGKRDREDA</sequence>
<dbReference type="RefSeq" id="WP_215373687.1">
    <property type="nucleotide sequence ID" value="NZ_JAGTIS010000004.1"/>
</dbReference>
<comment type="caution">
    <text evidence="1">The sequence shown here is derived from an EMBL/GenBank/DDBJ whole genome shotgun (WGS) entry which is preliminary data.</text>
</comment>
<gene>
    <name evidence="1" type="ORF">J7302_10750</name>
</gene>
<keyword evidence="2" id="KW-1185">Reference proteome</keyword>
<protein>
    <submittedName>
        <fullName evidence="1">Uncharacterized protein</fullName>
    </submittedName>
</protein>
<accession>A0ABS5XFY4</accession>
<reference evidence="1 2" key="1">
    <citation type="submission" date="2021-04" db="EMBL/GenBank/DDBJ databases">
        <title>Pseudomonas boanensis sp. nov., a bacterium isolated from river water used for household purposes in Boane District, Mozambique.</title>
        <authorList>
            <person name="Nicklasson M."/>
            <person name="Martin-Rodriguez A.J."/>
            <person name="Thorell K."/>
            <person name="Neves L."/>
            <person name="Mussagy A."/>
            <person name="Rydberg H.A."/>
            <person name="Hernroth B."/>
            <person name="Svensson-Stadler L."/>
            <person name="Sjoling A."/>
        </authorList>
    </citation>
    <scope>NUCLEOTIDE SEQUENCE [LARGE SCALE GENOMIC DNA]</scope>
    <source>
        <strain evidence="1 2">DB1</strain>
    </source>
</reference>
<organism evidence="1 2">
    <name type="scientific">Metapseudomonas boanensis</name>
    <dbReference type="NCBI Taxonomy" id="2822138"/>
    <lineage>
        <taxon>Bacteria</taxon>
        <taxon>Pseudomonadati</taxon>
        <taxon>Pseudomonadota</taxon>
        <taxon>Gammaproteobacteria</taxon>
        <taxon>Pseudomonadales</taxon>
        <taxon>Pseudomonadaceae</taxon>
        <taxon>Metapseudomonas</taxon>
    </lineage>
</organism>
<dbReference type="Proteomes" id="UP001519667">
    <property type="component" value="Unassembled WGS sequence"/>
</dbReference>